<sequence>MRYHPLTILYQMYQFVKNILVFALLLFFVKAGSEFWVFEYGRYVFVFVLIWRPIHIVISWLKETYEWEDHTFYLHKGIFVRKTETIPFSNIQNITRHTTLFHKLFGMTSITFETAMDGDDDAVVFQVVTEKQAEDLRQLVEKDANLNHHIHQQEEENVSEEETNKESTHDANVQTDHQNVTEDQSVIHFRPNKKDTLKASMTSLSFLAFVPILFGVIDYLQVLFSDRFEIEGMFRLLSNGRWMTAIVIVIAVIVAVIIGMVKTVIQYGRYEIASNATHIFIRKGLLEESEFSIEKKKVQALEVKQPLLKRLFGLAEVKLVSSSNPSGTDEQTNVNALYPFLPIRQAYQMIHELLPEYQVYETMQRLPKKSLWVRLFTPSWFWIIVTIGLFIFRRPIFGIEQAWWMLSLLLFAYIYLNRCLDYIHTSCSIKDDQFQLRKGGLTTYLFITKRSKVIEIAVQQNRLQRLLDIATITTTNRSQPVHTETINDVPYGFADEFRTWYRNRYHEIQLEKMTS</sequence>
<name>N4WNN8_9BACI</name>
<evidence type="ECO:0000313" key="5">
    <source>
        <dbReference type="Proteomes" id="UP000012283"/>
    </source>
</evidence>
<keyword evidence="5" id="KW-1185">Reference proteome</keyword>
<comment type="caution">
    <text evidence="4">The sequence shown here is derived from an EMBL/GenBank/DDBJ whole genome shotgun (WGS) entry which is preliminary data.</text>
</comment>
<feature type="domain" description="YdbS-like PH" evidence="3">
    <location>
        <begin position="64"/>
        <end position="138"/>
    </location>
</feature>
<dbReference type="Proteomes" id="UP000012283">
    <property type="component" value="Unassembled WGS sequence"/>
</dbReference>
<keyword evidence="2" id="KW-0812">Transmembrane</keyword>
<reference evidence="4 5" key="1">
    <citation type="submission" date="2013-03" db="EMBL/GenBank/DDBJ databases">
        <title>Draft genome sequence of Gracibacillus halophilus YIM-C55.5, a moderately halophilic and thermophilic organism from the Xiaochaidamu salt lake.</title>
        <authorList>
            <person name="Sugumar T."/>
            <person name="Polireddy D.R."/>
            <person name="Antony A."/>
            <person name="Madhava Y.R."/>
            <person name="Sivakumar N."/>
        </authorList>
    </citation>
    <scope>NUCLEOTIDE SEQUENCE [LARGE SCALE GENOMIC DNA]</scope>
    <source>
        <strain evidence="4 5">YIM-C55.5</strain>
    </source>
</reference>
<dbReference type="InterPro" id="IPR005182">
    <property type="entry name" value="YdbS-like_PH"/>
</dbReference>
<dbReference type="OrthoDB" id="2317554at2"/>
<protein>
    <submittedName>
        <fullName evidence="4">Membrane-flanked domain-containing protein</fullName>
    </submittedName>
</protein>
<dbReference type="PATRIC" id="fig|1308866.3.peg.2580"/>
<evidence type="ECO:0000313" key="4">
    <source>
        <dbReference type="EMBL" id="ENH96075.1"/>
    </source>
</evidence>
<dbReference type="InterPro" id="IPR014529">
    <property type="entry name" value="UCP026631"/>
</dbReference>
<dbReference type="eggNOG" id="COG3428">
    <property type="taxonomic scope" value="Bacteria"/>
</dbReference>
<dbReference type="Pfam" id="PF03703">
    <property type="entry name" value="bPH_2"/>
    <property type="match status" value="3"/>
</dbReference>
<dbReference type="AlphaFoldDB" id="N4WNN8"/>
<dbReference type="PANTHER" id="PTHR34473:SF2">
    <property type="entry name" value="UPF0699 TRANSMEMBRANE PROTEIN YDBT"/>
    <property type="match status" value="1"/>
</dbReference>
<feature type="transmembrane region" description="Helical" evidence="2">
    <location>
        <begin position="242"/>
        <end position="261"/>
    </location>
</feature>
<feature type="transmembrane region" description="Helical" evidence="2">
    <location>
        <begin position="371"/>
        <end position="392"/>
    </location>
</feature>
<evidence type="ECO:0000256" key="1">
    <source>
        <dbReference type="SAM" id="MobiDB-lite"/>
    </source>
</evidence>
<feature type="transmembrane region" description="Helical" evidence="2">
    <location>
        <begin position="199"/>
        <end position="222"/>
    </location>
</feature>
<evidence type="ECO:0000259" key="3">
    <source>
        <dbReference type="Pfam" id="PF03703"/>
    </source>
</evidence>
<dbReference type="PIRSF" id="PIRSF026631">
    <property type="entry name" value="UCP026631"/>
    <property type="match status" value="1"/>
</dbReference>
<keyword evidence="2" id="KW-0472">Membrane</keyword>
<feature type="transmembrane region" description="Helical" evidence="2">
    <location>
        <begin position="398"/>
        <end position="416"/>
    </location>
</feature>
<gene>
    <name evidence="4" type="ORF">J416_12759</name>
</gene>
<dbReference type="EMBL" id="APML01000060">
    <property type="protein sequence ID" value="ENH96075.1"/>
    <property type="molecule type" value="Genomic_DNA"/>
</dbReference>
<organism evidence="4 5">
    <name type="scientific">Gracilibacillus halophilus YIM-C55.5</name>
    <dbReference type="NCBI Taxonomy" id="1308866"/>
    <lineage>
        <taxon>Bacteria</taxon>
        <taxon>Bacillati</taxon>
        <taxon>Bacillota</taxon>
        <taxon>Bacilli</taxon>
        <taxon>Bacillales</taxon>
        <taxon>Bacillaceae</taxon>
        <taxon>Gracilibacillus</taxon>
    </lineage>
</organism>
<dbReference type="RefSeq" id="WP_003472585.1">
    <property type="nucleotide sequence ID" value="NZ_APML01000060.1"/>
</dbReference>
<feature type="domain" description="YdbS-like PH" evidence="3">
    <location>
        <begin position="423"/>
        <end position="500"/>
    </location>
</feature>
<dbReference type="STRING" id="1308866.J416_12759"/>
<feature type="region of interest" description="Disordered" evidence="1">
    <location>
        <begin position="150"/>
        <end position="176"/>
    </location>
</feature>
<feature type="domain" description="YdbS-like PH" evidence="3">
    <location>
        <begin position="275"/>
        <end position="348"/>
    </location>
</feature>
<accession>N4WNN8</accession>
<feature type="transmembrane region" description="Helical" evidence="2">
    <location>
        <begin position="43"/>
        <end position="61"/>
    </location>
</feature>
<evidence type="ECO:0000256" key="2">
    <source>
        <dbReference type="SAM" id="Phobius"/>
    </source>
</evidence>
<dbReference type="PANTHER" id="PTHR34473">
    <property type="entry name" value="UPF0699 TRANSMEMBRANE PROTEIN YDBS"/>
    <property type="match status" value="1"/>
</dbReference>
<keyword evidence="2" id="KW-1133">Transmembrane helix</keyword>
<proteinExistence type="predicted"/>